<reference evidence="1 2" key="1">
    <citation type="submission" date="2019-02" db="EMBL/GenBank/DDBJ databases">
        <title>Deep-cultivation of Planctomycetes and their phenomic and genomic characterization uncovers novel biology.</title>
        <authorList>
            <person name="Wiegand S."/>
            <person name="Jogler M."/>
            <person name="Boedeker C."/>
            <person name="Pinto D."/>
            <person name="Vollmers J."/>
            <person name="Rivas-Marin E."/>
            <person name="Kohn T."/>
            <person name="Peeters S.H."/>
            <person name="Heuer A."/>
            <person name="Rast P."/>
            <person name="Oberbeckmann S."/>
            <person name="Bunk B."/>
            <person name="Jeske O."/>
            <person name="Meyerdierks A."/>
            <person name="Storesund J.E."/>
            <person name="Kallscheuer N."/>
            <person name="Luecker S."/>
            <person name="Lage O.M."/>
            <person name="Pohl T."/>
            <person name="Merkel B.J."/>
            <person name="Hornburger P."/>
            <person name="Mueller R.-W."/>
            <person name="Bruemmer F."/>
            <person name="Labrenz M."/>
            <person name="Spormann A.M."/>
            <person name="Op den Camp H."/>
            <person name="Overmann J."/>
            <person name="Amann R."/>
            <person name="Jetten M.S.M."/>
            <person name="Mascher T."/>
            <person name="Medema M.H."/>
            <person name="Devos D.P."/>
            <person name="Kaster A.-K."/>
            <person name="Ovreas L."/>
            <person name="Rohde M."/>
            <person name="Galperin M.Y."/>
            <person name="Jogler C."/>
        </authorList>
    </citation>
    <scope>NUCLEOTIDE SEQUENCE [LARGE SCALE GENOMIC DNA]</scope>
    <source>
        <strain evidence="1 2">KS4</strain>
    </source>
</reference>
<dbReference type="KEGG" id="pcor:KS4_00050"/>
<dbReference type="Proteomes" id="UP000317369">
    <property type="component" value="Chromosome"/>
</dbReference>
<gene>
    <name evidence="1" type="ORF">KS4_00050</name>
</gene>
<accession>A0A517YP22</accession>
<dbReference type="RefSeq" id="WP_145072776.1">
    <property type="nucleotide sequence ID" value="NZ_CP036425.1"/>
</dbReference>
<sequence>MSNAGQKIDEVMSIEQMRRDGMLLIEMIEREHPRAWACIGEDGYVKLQLDFLDGIDELSERVNDRQLGDRVMDMFCLLCLRYMIGLRQRLKKSEATKRMNHVYGMIADEIRVFDWGDADGHGQEKTATSR</sequence>
<dbReference type="AlphaFoldDB" id="A0A517YP22"/>
<organism evidence="1 2">
    <name type="scientific">Poriferisphaera corsica</name>
    <dbReference type="NCBI Taxonomy" id="2528020"/>
    <lineage>
        <taxon>Bacteria</taxon>
        <taxon>Pseudomonadati</taxon>
        <taxon>Planctomycetota</taxon>
        <taxon>Phycisphaerae</taxon>
        <taxon>Phycisphaerales</taxon>
        <taxon>Phycisphaeraceae</taxon>
        <taxon>Poriferisphaera</taxon>
    </lineage>
</organism>
<evidence type="ECO:0000313" key="1">
    <source>
        <dbReference type="EMBL" id="QDU31977.1"/>
    </source>
</evidence>
<evidence type="ECO:0000313" key="2">
    <source>
        <dbReference type="Proteomes" id="UP000317369"/>
    </source>
</evidence>
<protein>
    <submittedName>
        <fullName evidence="1">Uncharacterized protein</fullName>
    </submittedName>
</protein>
<dbReference type="EMBL" id="CP036425">
    <property type="protein sequence ID" value="QDU31977.1"/>
    <property type="molecule type" value="Genomic_DNA"/>
</dbReference>
<proteinExistence type="predicted"/>
<name>A0A517YP22_9BACT</name>
<keyword evidence="2" id="KW-1185">Reference proteome</keyword>